<dbReference type="RefSeq" id="WP_163347411.1">
    <property type="nucleotide sequence ID" value="NZ_CP048409.1"/>
</dbReference>
<dbReference type="AlphaFoldDB" id="A0A6C0RH48"/>
<evidence type="ECO:0000313" key="2">
    <source>
        <dbReference type="EMBL" id="QIA08863.1"/>
    </source>
</evidence>
<reference evidence="2 3" key="1">
    <citation type="submission" date="2020-02" db="EMBL/GenBank/DDBJ databases">
        <title>Genome sequencing for Draconibacterium sp. strain M1.</title>
        <authorList>
            <person name="Park S.-J."/>
        </authorList>
    </citation>
    <scope>NUCLEOTIDE SEQUENCE [LARGE SCALE GENOMIC DNA]</scope>
    <source>
        <strain evidence="2 3">M1</strain>
    </source>
</reference>
<protein>
    <submittedName>
        <fullName evidence="2">NAD(P)H-nitrite reductase</fullName>
    </submittedName>
</protein>
<dbReference type="KEGG" id="drc:G0Q07_14540"/>
<evidence type="ECO:0000313" key="3">
    <source>
        <dbReference type="Proteomes" id="UP000474630"/>
    </source>
</evidence>
<dbReference type="Proteomes" id="UP000474630">
    <property type="component" value="Chromosome"/>
</dbReference>
<sequence length="73" mass="7745">MSKVICFCKNVSEAELIAATDKGAKSLQEIKDATGACTGSECKTPNPSRNCCADDIREILGEQDNEKPTCCCG</sequence>
<organism evidence="2 3">
    <name type="scientific">Draconibacterium halophilum</name>
    <dbReference type="NCBI Taxonomy" id="2706887"/>
    <lineage>
        <taxon>Bacteria</taxon>
        <taxon>Pseudomonadati</taxon>
        <taxon>Bacteroidota</taxon>
        <taxon>Bacteroidia</taxon>
        <taxon>Marinilabiliales</taxon>
        <taxon>Prolixibacteraceae</taxon>
        <taxon>Draconibacterium</taxon>
    </lineage>
</organism>
<feature type="domain" description="BFD-like [2Fe-2S]-binding" evidence="1">
    <location>
        <begin position="4"/>
        <end position="61"/>
    </location>
</feature>
<dbReference type="EMBL" id="CP048409">
    <property type="protein sequence ID" value="QIA08863.1"/>
    <property type="molecule type" value="Genomic_DNA"/>
</dbReference>
<dbReference type="Pfam" id="PF04324">
    <property type="entry name" value="Fer2_BFD"/>
    <property type="match status" value="1"/>
</dbReference>
<dbReference type="InterPro" id="IPR041854">
    <property type="entry name" value="BFD-like_2Fe2S-bd_dom_sf"/>
</dbReference>
<dbReference type="Gene3D" id="1.10.10.1100">
    <property type="entry name" value="BFD-like [2Fe-2S]-binding domain"/>
    <property type="match status" value="1"/>
</dbReference>
<proteinExistence type="predicted"/>
<keyword evidence="3" id="KW-1185">Reference proteome</keyword>
<name>A0A6C0RH48_9BACT</name>
<accession>A0A6C0RH48</accession>
<gene>
    <name evidence="2" type="ORF">G0Q07_14540</name>
</gene>
<evidence type="ECO:0000259" key="1">
    <source>
        <dbReference type="Pfam" id="PF04324"/>
    </source>
</evidence>
<dbReference type="InterPro" id="IPR007419">
    <property type="entry name" value="BFD-like_2Fe2S-bd_dom"/>
</dbReference>